<dbReference type="AlphaFoldDB" id="A0ABD3HER7"/>
<dbReference type="PANTHER" id="PTHR36793:SF1">
    <property type="entry name" value="RIBOSOMAL RNA SMALL SUBUNIT METHYLTRANSFERASE J"/>
    <property type="match status" value="1"/>
</dbReference>
<dbReference type="PANTHER" id="PTHR36793">
    <property type="entry name" value="RIBOSOMAL RNA SMALL SUBUNIT METHYLTRANSFERASE J"/>
    <property type="match status" value="1"/>
</dbReference>
<protein>
    <recommendedName>
        <fullName evidence="1">Armadillo-like repeats domain-containing protein</fullName>
    </recommendedName>
</protein>
<gene>
    <name evidence="2" type="ORF">R1sor_015371</name>
</gene>
<dbReference type="Proteomes" id="UP001633002">
    <property type="component" value="Unassembled WGS sequence"/>
</dbReference>
<feature type="domain" description="Armadillo-like repeats" evidence="1">
    <location>
        <begin position="188"/>
        <end position="279"/>
    </location>
</feature>
<evidence type="ECO:0000313" key="2">
    <source>
        <dbReference type="EMBL" id="KAL3689062.1"/>
    </source>
</evidence>
<evidence type="ECO:0000259" key="1">
    <source>
        <dbReference type="Pfam" id="PF22915"/>
    </source>
</evidence>
<keyword evidence="3" id="KW-1185">Reference proteome</keyword>
<reference evidence="2 3" key="1">
    <citation type="submission" date="2024-09" db="EMBL/GenBank/DDBJ databases">
        <title>Chromosome-scale assembly of Riccia sorocarpa.</title>
        <authorList>
            <person name="Paukszto L."/>
        </authorList>
    </citation>
    <scope>NUCLEOTIDE SEQUENCE [LARGE SCALE GENOMIC DNA]</scope>
    <source>
        <strain evidence="2">LP-2024</strain>
        <tissue evidence="2">Aerial parts of the thallus</tissue>
    </source>
</reference>
<dbReference type="InterPro" id="IPR055241">
    <property type="entry name" value="Armadillo_rpt_dom"/>
</dbReference>
<proteinExistence type="predicted"/>
<comment type="caution">
    <text evidence="2">The sequence shown here is derived from an EMBL/GenBank/DDBJ whole genome shotgun (WGS) entry which is preliminary data.</text>
</comment>
<accession>A0ABD3HER7</accession>
<dbReference type="Pfam" id="PF22915">
    <property type="entry name" value="ARMH5"/>
    <property type="match status" value="1"/>
</dbReference>
<evidence type="ECO:0000313" key="3">
    <source>
        <dbReference type="Proteomes" id="UP001633002"/>
    </source>
</evidence>
<dbReference type="EMBL" id="JBJQOH010000004">
    <property type="protein sequence ID" value="KAL3689062.1"/>
    <property type="molecule type" value="Genomic_DNA"/>
</dbReference>
<organism evidence="2 3">
    <name type="scientific">Riccia sorocarpa</name>
    <dbReference type="NCBI Taxonomy" id="122646"/>
    <lineage>
        <taxon>Eukaryota</taxon>
        <taxon>Viridiplantae</taxon>
        <taxon>Streptophyta</taxon>
        <taxon>Embryophyta</taxon>
        <taxon>Marchantiophyta</taxon>
        <taxon>Marchantiopsida</taxon>
        <taxon>Marchantiidae</taxon>
        <taxon>Marchantiales</taxon>
        <taxon>Ricciaceae</taxon>
        <taxon>Riccia</taxon>
    </lineage>
</organism>
<sequence length="359" mass="39836">MASILGTPMVLRPLPGMQCNQDKHSSALVMPALTSLSSSSLRSHTLFCSPFLPNPKPCRIVTHAKKSKSKEPAAPVEPVEEEVEVELSWVEEKAEDLVQYVQSTVKAIPGPRVRGGEVPWLLAAPLGYAAISLVIAIVKTVRKMSSPREKRRQQVGKNAWLCETLGDYLPEKREELTPKVFQDIVKRSGFEADDILRKYIRYALNEKPFNPELVADLIHLKGVAGLDDQAVVEVLNEVSRRIVKAKGPVVMNTTGFTEKGLKRKASVQALFSKILYLAELDQFCSTENRSSLSIREIFGVTEEDANSIRIESLSGTTELESLEKSLKNKYEGKKVPIGAVQEMLKRVLKLALQSLKDCV</sequence>
<name>A0ABD3HER7_9MARC</name>